<gene>
    <name evidence="8" type="ORF">VNI00_013531</name>
</gene>
<comment type="subcellular location">
    <subcellularLocation>
        <location evidence="1">Membrane</location>
        <topology evidence="1">Multi-pass membrane protein</topology>
    </subcellularLocation>
</comment>
<dbReference type="InterPro" id="IPR036259">
    <property type="entry name" value="MFS_trans_sf"/>
</dbReference>
<dbReference type="Gene3D" id="1.20.1250.20">
    <property type="entry name" value="MFS general substrate transporter like domains"/>
    <property type="match status" value="1"/>
</dbReference>
<dbReference type="InterPro" id="IPR011701">
    <property type="entry name" value="MFS"/>
</dbReference>
<feature type="transmembrane region" description="Helical" evidence="6">
    <location>
        <begin position="92"/>
        <end position="116"/>
    </location>
</feature>
<feature type="transmembrane region" description="Helical" evidence="6">
    <location>
        <begin position="176"/>
        <end position="195"/>
    </location>
</feature>
<feature type="transmembrane region" description="Helical" evidence="6">
    <location>
        <begin position="379"/>
        <end position="403"/>
    </location>
</feature>
<reference evidence="8 9" key="1">
    <citation type="submission" date="2024-01" db="EMBL/GenBank/DDBJ databases">
        <title>A draft genome for a cacao thread blight-causing isolate of Paramarasmius palmivorus.</title>
        <authorList>
            <person name="Baruah I.K."/>
            <person name="Bukari Y."/>
            <person name="Amoako-Attah I."/>
            <person name="Meinhardt L.W."/>
            <person name="Bailey B.A."/>
            <person name="Cohen S.P."/>
        </authorList>
    </citation>
    <scope>NUCLEOTIDE SEQUENCE [LARGE SCALE GENOMIC DNA]</scope>
    <source>
        <strain evidence="8 9">GH-12</strain>
    </source>
</reference>
<dbReference type="EMBL" id="JAYKXP010000069">
    <property type="protein sequence ID" value="KAK7031280.1"/>
    <property type="molecule type" value="Genomic_DNA"/>
</dbReference>
<feature type="transmembrane region" description="Helical" evidence="6">
    <location>
        <begin position="424"/>
        <end position="445"/>
    </location>
</feature>
<protein>
    <recommendedName>
        <fullName evidence="7">Major facilitator superfamily (MFS) profile domain-containing protein</fullName>
    </recommendedName>
</protein>
<evidence type="ECO:0000313" key="9">
    <source>
        <dbReference type="Proteomes" id="UP001383192"/>
    </source>
</evidence>
<accession>A0AAW0BWD6</accession>
<dbReference type="InterPro" id="IPR020846">
    <property type="entry name" value="MFS_dom"/>
</dbReference>
<feature type="region of interest" description="Disordered" evidence="5">
    <location>
        <begin position="1"/>
        <end position="24"/>
    </location>
</feature>
<comment type="caution">
    <text evidence="8">The sequence shown here is derived from an EMBL/GenBank/DDBJ whole genome shotgun (WGS) entry which is preliminary data.</text>
</comment>
<feature type="compositionally biased region" description="Basic and acidic residues" evidence="5">
    <location>
        <begin position="1"/>
        <end position="13"/>
    </location>
</feature>
<feature type="transmembrane region" description="Helical" evidence="6">
    <location>
        <begin position="201"/>
        <end position="223"/>
    </location>
</feature>
<feature type="transmembrane region" description="Helical" evidence="6">
    <location>
        <begin position="487"/>
        <end position="505"/>
    </location>
</feature>
<feature type="transmembrane region" description="Helical" evidence="6">
    <location>
        <begin position="264"/>
        <end position="284"/>
    </location>
</feature>
<dbReference type="AlphaFoldDB" id="A0AAW0BWD6"/>
<keyword evidence="3 6" id="KW-1133">Transmembrane helix</keyword>
<dbReference type="Proteomes" id="UP001383192">
    <property type="component" value="Unassembled WGS sequence"/>
</dbReference>
<evidence type="ECO:0000256" key="2">
    <source>
        <dbReference type="ARBA" id="ARBA00022692"/>
    </source>
</evidence>
<feature type="transmembrane region" description="Helical" evidence="6">
    <location>
        <begin position="341"/>
        <end position="367"/>
    </location>
</feature>
<dbReference type="GO" id="GO:0022857">
    <property type="term" value="F:transmembrane transporter activity"/>
    <property type="evidence" value="ECO:0007669"/>
    <property type="project" value="InterPro"/>
</dbReference>
<feature type="domain" description="Major facilitator superfamily (MFS) profile" evidence="7">
    <location>
        <begin position="91"/>
        <end position="538"/>
    </location>
</feature>
<keyword evidence="9" id="KW-1185">Reference proteome</keyword>
<feature type="transmembrane region" description="Helical" evidence="6">
    <location>
        <begin position="235"/>
        <end position="258"/>
    </location>
</feature>
<proteinExistence type="predicted"/>
<organism evidence="8 9">
    <name type="scientific">Paramarasmius palmivorus</name>
    <dbReference type="NCBI Taxonomy" id="297713"/>
    <lineage>
        <taxon>Eukaryota</taxon>
        <taxon>Fungi</taxon>
        <taxon>Dikarya</taxon>
        <taxon>Basidiomycota</taxon>
        <taxon>Agaricomycotina</taxon>
        <taxon>Agaricomycetes</taxon>
        <taxon>Agaricomycetidae</taxon>
        <taxon>Agaricales</taxon>
        <taxon>Marasmiineae</taxon>
        <taxon>Marasmiaceae</taxon>
        <taxon>Paramarasmius</taxon>
    </lineage>
</organism>
<evidence type="ECO:0000256" key="3">
    <source>
        <dbReference type="ARBA" id="ARBA00022989"/>
    </source>
</evidence>
<keyword evidence="2 6" id="KW-0812">Transmembrane</keyword>
<evidence type="ECO:0000256" key="1">
    <source>
        <dbReference type="ARBA" id="ARBA00004141"/>
    </source>
</evidence>
<keyword evidence="4 6" id="KW-0472">Membrane</keyword>
<dbReference type="PANTHER" id="PTHR23502">
    <property type="entry name" value="MAJOR FACILITATOR SUPERFAMILY"/>
    <property type="match status" value="1"/>
</dbReference>
<name>A0AAW0BWD6_9AGAR</name>
<evidence type="ECO:0000259" key="7">
    <source>
        <dbReference type="PROSITE" id="PS50850"/>
    </source>
</evidence>
<evidence type="ECO:0000256" key="4">
    <source>
        <dbReference type="ARBA" id="ARBA00023136"/>
    </source>
</evidence>
<dbReference type="GO" id="GO:0005886">
    <property type="term" value="C:plasma membrane"/>
    <property type="evidence" value="ECO:0007669"/>
    <property type="project" value="TreeGrafter"/>
</dbReference>
<dbReference type="Pfam" id="PF07690">
    <property type="entry name" value="MFS_1"/>
    <property type="match status" value="1"/>
</dbReference>
<sequence>MQDPEKAVAEVELKNGTSDASSEEEEINWAIYHEEHAGRLVVDPQEAKIEFGEERASKLKLTPDGTKVLWPQPADSPKDPQNWSNRRKALHLFVITLAAIVPDFDSGIGIASLFALAKEFNTTTGVINNVTSKYVPTSLIITVTEKVPYSAGSFVRLGPGGVFAVWIINRYGRLPVLFWSQVFALGFLIGCTFAPNLSTFAAMRCLTALFGTAPQISGLYVVTDLYPFHLQARMLNIWTMGFIISPFLSPFAFGFLVARANWRWSYGIGSMYGAVVCILIALFMEETMYDRKRKDLPEPGSGLRYRLETLTGITGARLAKYRVTWFESISTTFRVVWRPHLLGILLFEGVLFGFGIGINVTMAVFLGSPPPLGFGWSEFAIAGGYGTPIVAVIVGELIGRFVNDWIMNTSIKRNKGVFEAENRLWATYIALALYICGFVLIGAALQKHLNTAALIFGWGIAETAIMVATVAIYAYCNDCFPGQQGEISALINLARTLGGFSVAYFQVPWAEKHGALQTFGCEAAIVVGLFFLIVPSLQVFGARLRTRFSL</sequence>
<dbReference type="PROSITE" id="PS50850">
    <property type="entry name" value="MFS"/>
    <property type="match status" value="1"/>
</dbReference>
<feature type="transmembrane region" description="Helical" evidence="6">
    <location>
        <begin position="451"/>
        <end position="475"/>
    </location>
</feature>
<feature type="transmembrane region" description="Helical" evidence="6">
    <location>
        <begin position="149"/>
        <end position="169"/>
    </location>
</feature>
<dbReference type="PANTHER" id="PTHR23502:SF22">
    <property type="entry name" value="MAJOR FACILITATOR SUPERFAMILY (MFS) PROFILE DOMAIN-CONTAINING PROTEIN"/>
    <property type="match status" value="1"/>
</dbReference>
<evidence type="ECO:0000256" key="6">
    <source>
        <dbReference type="SAM" id="Phobius"/>
    </source>
</evidence>
<feature type="transmembrane region" description="Helical" evidence="6">
    <location>
        <begin position="525"/>
        <end position="544"/>
    </location>
</feature>
<evidence type="ECO:0000256" key="5">
    <source>
        <dbReference type="SAM" id="MobiDB-lite"/>
    </source>
</evidence>
<dbReference type="SUPFAM" id="SSF103473">
    <property type="entry name" value="MFS general substrate transporter"/>
    <property type="match status" value="1"/>
</dbReference>
<evidence type="ECO:0000313" key="8">
    <source>
        <dbReference type="EMBL" id="KAK7031280.1"/>
    </source>
</evidence>